<evidence type="ECO:0000313" key="2">
    <source>
        <dbReference type="EMBL" id="QRC96523.1"/>
    </source>
</evidence>
<organism evidence="2 3">
    <name type="scientific">Phaeosphaeria nodorum (strain SN15 / ATCC MYA-4574 / FGSC 10173)</name>
    <name type="common">Glume blotch fungus</name>
    <name type="synonym">Parastagonospora nodorum</name>
    <dbReference type="NCBI Taxonomy" id="321614"/>
    <lineage>
        <taxon>Eukaryota</taxon>
        <taxon>Fungi</taxon>
        <taxon>Dikarya</taxon>
        <taxon>Ascomycota</taxon>
        <taxon>Pezizomycotina</taxon>
        <taxon>Dothideomycetes</taxon>
        <taxon>Pleosporomycetidae</taxon>
        <taxon>Pleosporales</taxon>
        <taxon>Pleosporineae</taxon>
        <taxon>Phaeosphaeriaceae</taxon>
        <taxon>Parastagonospora</taxon>
    </lineage>
</organism>
<proteinExistence type="predicted"/>
<dbReference type="EMBL" id="CP069028">
    <property type="protein sequence ID" value="QRC96523.1"/>
    <property type="molecule type" value="Genomic_DNA"/>
</dbReference>
<feature type="region of interest" description="Disordered" evidence="1">
    <location>
        <begin position="1"/>
        <end position="35"/>
    </location>
</feature>
<dbReference type="VEuPathDB" id="FungiDB:JI435_409170"/>
<protein>
    <submittedName>
        <fullName evidence="2">Uncharacterized protein</fullName>
    </submittedName>
</protein>
<dbReference type="AlphaFoldDB" id="A0A7U2HZL8"/>
<sequence>MQISPQRRKPADPYRFTPQRHRYRPQMNMENPQPRSRLHDALADRRPAFATRLGLVKGRAG</sequence>
<dbReference type="Proteomes" id="UP000663193">
    <property type="component" value="Chromosome 6"/>
</dbReference>
<name>A0A7U2HZL8_PHANO</name>
<reference evidence="3" key="1">
    <citation type="journal article" date="2021" name="BMC Genomics">
        <title>Chromosome-level genome assembly and manually-curated proteome of model necrotroph Parastagonospora nodorum Sn15 reveals a genome-wide trove of candidate effector homologs, and redundancy of virulence-related functions within an accessory chromosome.</title>
        <authorList>
            <person name="Bertazzoni S."/>
            <person name="Jones D.A.B."/>
            <person name="Phan H.T."/>
            <person name="Tan K.-C."/>
            <person name="Hane J.K."/>
        </authorList>
    </citation>
    <scope>NUCLEOTIDE SEQUENCE [LARGE SCALE GENOMIC DNA]</scope>
    <source>
        <strain evidence="3">SN15 / ATCC MYA-4574 / FGSC 10173)</strain>
    </source>
</reference>
<evidence type="ECO:0000313" key="3">
    <source>
        <dbReference type="Proteomes" id="UP000663193"/>
    </source>
</evidence>
<evidence type="ECO:0000256" key="1">
    <source>
        <dbReference type="SAM" id="MobiDB-lite"/>
    </source>
</evidence>
<keyword evidence="3" id="KW-1185">Reference proteome</keyword>
<gene>
    <name evidence="2" type="ORF">JI435_409170</name>
</gene>
<accession>A0A7U2HZL8</accession>